<evidence type="ECO:0000256" key="1">
    <source>
        <dbReference type="ARBA" id="ARBA00004123"/>
    </source>
</evidence>
<dbReference type="CDD" id="cd10017">
    <property type="entry name" value="B3_DNA"/>
    <property type="match status" value="1"/>
</dbReference>
<dbReference type="GO" id="GO:0005634">
    <property type="term" value="C:nucleus"/>
    <property type="evidence" value="ECO:0007669"/>
    <property type="project" value="UniProtKB-SubCell"/>
</dbReference>
<feature type="domain" description="TF-B3" evidence="7">
    <location>
        <begin position="139"/>
        <end position="230"/>
    </location>
</feature>
<feature type="compositionally biased region" description="Acidic residues" evidence="6">
    <location>
        <begin position="240"/>
        <end position="251"/>
    </location>
</feature>
<feature type="region of interest" description="Disordered" evidence="6">
    <location>
        <begin position="235"/>
        <end position="317"/>
    </location>
</feature>
<evidence type="ECO:0000313" key="8">
    <source>
        <dbReference type="EMBL" id="VFR00667.1"/>
    </source>
</evidence>
<name>A0A484NJW8_9ASTE</name>
<dbReference type="GO" id="GO:0003677">
    <property type="term" value="F:DNA binding"/>
    <property type="evidence" value="ECO:0007669"/>
    <property type="project" value="UniProtKB-KW"/>
</dbReference>
<dbReference type="SMART" id="SM01019">
    <property type="entry name" value="B3"/>
    <property type="match status" value="1"/>
</dbReference>
<protein>
    <recommendedName>
        <fullName evidence="7">TF-B3 domain-containing protein</fullName>
    </recommendedName>
</protein>
<dbReference type="InterPro" id="IPR044837">
    <property type="entry name" value="REM16-like"/>
</dbReference>
<accession>A0A484NJW8</accession>
<reference evidence="8 9" key="1">
    <citation type="submission" date="2018-04" db="EMBL/GenBank/DDBJ databases">
        <authorList>
            <person name="Vogel A."/>
        </authorList>
    </citation>
    <scope>NUCLEOTIDE SEQUENCE [LARGE SCALE GENOMIC DNA]</scope>
</reference>
<dbReference type="EMBL" id="OOIL02006707">
    <property type="protein sequence ID" value="VFR00667.1"/>
    <property type="molecule type" value="Genomic_DNA"/>
</dbReference>
<dbReference type="PANTHER" id="PTHR31391:SF3">
    <property type="entry name" value="B3 DOMAIN-CONTAINING PROTEIN OS05G0481400"/>
    <property type="match status" value="1"/>
</dbReference>
<evidence type="ECO:0000256" key="5">
    <source>
        <dbReference type="ARBA" id="ARBA00023242"/>
    </source>
</evidence>
<gene>
    <name evidence="8" type="ORF">CCAM_LOCUS42442</name>
</gene>
<dbReference type="PROSITE" id="PS50863">
    <property type="entry name" value="B3"/>
    <property type="match status" value="1"/>
</dbReference>
<sequence>MAKDNNGNSYEEARKQRVLENKKRFEDLGILNISKGLSDIAKPEKKVLVQRARRIPNATYVLEPRRSSRVRNPVQSYHDDLDVELPSLRKRSRSSSSSWASYLARPIEEVKVASYEERTQAYKAAEKLQSNLQSGNPSFIKSMVRSHVYSCFWLGLPNRFCEVHLPKSTVEMVLEDEEGGEYDAVFISKRAGLSGGWRAFALEHKLDDGDALVFDLVEPTKFKVYIVKASQYPSHGIESDEREEKDDEEEEIQHKPAKKGKKKYSANSPKEVGETEKPSRRNTRSCSITAQQVEIVAVDEETKGKGRRKNARRNGHL</sequence>
<evidence type="ECO:0000313" key="9">
    <source>
        <dbReference type="Proteomes" id="UP000595140"/>
    </source>
</evidence>
<evidence type="ECO:0000259" key="7">
    <source>
        <dbReference type="PROSITE" id="PS50863"/>
    </source>
</evidence>
<dbReference type="OrthoDB" id="1909330at2759"/>
<evidence type="ECO:0000256" key="2">
    <source>
        <dbReference type="ARBA" id="ARBA00023015"/>
    </source>
</evidence>
<keyword evidence="4" id="KW-0804">Transcription</keyword>
<dbReference type="AlphaFoldDB" id="A0A484NJW8"/>
<evidence type="ECO:0000256" key="6">
    <source>
        <dbReference type="SAM" id="MobiDB-lite"/>
    </source>
</evidence>
<keyword evidence="3" id="KW-0238">DNA-binding</keyword>
<dbReference type="Proteomes" id="UP000595140">
    <property type="component" value="Unassembled WGS sequence"/>
</dbReference>
<keyword evidence="2" id="KW-0805">Transcription regulation</keyword>
<feature type="compositionally biased region" description="Basic residues" evidence="6">
    <location>
        <begin position="305"/>
        <end position="317"/>
    </location>
</feature>
<organism evidence="8 9">
    <name type="scientific">Cuscuta campestris</name>
    <dbReference type="NCBI Taxonomy" id="132261"/>
    <lineage>
        <taxon>Eukaryota</taxon>
        <taxon>Viridiplantae</taxon>
        <taxon>Streptophyta</taxon>
        <taxon>Embryophyta</taxon>
        <taxon>Tracheophyta</taxon>
        <taxon>Spermatophyta</taxon>
        <taxon>Magnoliopsida</taxon>
        <taxon>eudicotyledons</taxon>
        <taxon>Gunneridae</taxon>
        <taxon>Pentapetalae</taxon>
        <taxon>asterids</taxon>
        <taxon>lamiids</taxon>
        <taxon>Solanales</taxon>
        <taxon>Convolvulaceae</taxon>
        <taxon>Cuscuteae</taxon>
        <taxon>Cuscuta</taxon>
        <taxon>Cuscuta subgen. Grammica</taxon>
        <taxon>Cuscuta sect. Cleistogrammica</taxon>
    </lineage>
</organism>
<comment type="subcellular location">
    <subcellularLocation>
        <location evidence="1">Nucleus</location>
    </subcellularLocation>
</comment>
<dbReference type="Gene3D" id="2.40.330.10">
    <property type="entry name" value="DNA-binding pseudobarrel domain"/>
    <property type="match status" value="1"/>
</dbReference>
<dbReference type="InterPro" id="IPR015300">
    <property type="entry name" value="DNA-bd_pseudobarrel_sf"/>
</dbReference>
<keyword evidence="5" id="KW-0539">Nucleus</keyword>
<keyword evidence="9" id="KW-1185">Reference proteome</keyword>
<proteinExistence type="predicted"/>
<evidence type="ECO:0000256" key="3">
    <source>
        <dbReference type="ARBA" id="ARBA00023125"/>
    </source>
</evidence>
<dbReference type="PANTHER" id="PTHR31391">
    <property type="entry name" value="B3 DOMAIN-CONTAINING PROTEIN OS11G0197600-RELATED"/>
    <property type="match status" value="1"/>
</dbReference>
<dbReference type="SUPFAM" id="SSF101936">
    <property type="entry name" value="DNA-binding pseudobarrel domain"/>
    <property type="match status" value="1"/>
</dbReference>
<evidence type="ECO:0000256" key="4">
    <source>
        <dbReference type="ARBA" id="ARBA00023163"/>
    </source>
</evidence>
<dbReference type="InterPro" id="IPR003340">
    <property type="entry name" value="B3_DNA-bd"/>
</dbReference>
<dbReference type="Pfam" id="PF02362">
    <property type="entry name" value="B3"/>
    <property type="match status" value="1"/>
</dbReference>
<feature type="compositionally biased region" description="Basic residues" evidence="6">
    <location>
        <begin position="255"/>
        <end position="264"/>
    </location>
</feature>